<dbReference type="Gene3D" id="3.30.70.270">
    <property type="match status" value="1"/>
</dbReference>
<keyword evidence="5" id="KW-1133">Transmembrane helix</keyword>
<dbReference type="HOGENOM" id="CLU_285407_0_0_4"/>
<dbReference type="SMART" id="SM00086">
    <property type="entry name" value="PAC"/>
    <property type="match status" value="3"/>
</dbReference>
<dbReference type="InterPro" id="IPR050469">
    <property type="entry name" value="Diguanylate_Cyclase"/>
</dbReference>
<accession>U5N604</accession>
<evidence type="ECO:0000259" key="8">
    <source>
        <dbReference type="PROSITE" id="PS50887"/>
    </source>
</evidence>
<dbReference type="InterPro" id="IPR000160">
    <property type="entry name" value="GGDEF_dom"/>
</dbReference>
<feature type="coiled-coil region" evidence="3">
    <location>
        <begin position="322"/>
        <end position="363"/>
    </location>
</feature>
<dbReference type="InterPro" id="IPR003018">
    <property type="entry name" value="GAF"/>
</dbReference>
<dbReference type="PANTHER" id="PTHR45138:SF9">
    <property type="entry name" value="DIGUANYLATE CYCLASE DGCM-RELATED"/>
    <property type="match status" value="1"/>
</dbReference>
<dbReference type="PROSITE" id="PS50113">
    <property type="entry name" value="PAC"/>
    <property type="match status" value="3"/>
</dbReference>
<feature type="domain" description="GGDEF" evidence="8">
    <location>
        <begin position="926"/>
        <end position="1060"/>
    </location>
</feature>
<dbReference type="OrthoDB" id="9813903at2"/>
<evidence type="ECO:0000313" key="10">
    <source>
        <dbReference type="Proteomes" id="UP000017184"/>
    </source>
</evidence>
<feature type="transmembrane region" description="Helical" evidence="5">
    <location>
        <begin position="23"/>
        <end position="42"/>
    </location>
</feature>
<protein>
    <recommendedName>
        <fullName evidence="1">diguanylate cyclase</fullName>
        <ecNumber evidence="1">2.7.7.65</ecNumber>
    </recommendedName>
</protein>
<organism evidence="9 10">
    <name type="scientific">Candidatus Symbiobacter mobilis CR</name>
    <dbReference type="NCBI Taxonomy" id="946483"/>
    <lineage>
        <taxon>Bacteria</taxon>
        <taxon>Pseudomonadati</taxon>
        <taxon>Pseudomonadota</taxon>
        <taxon>Betaproteobacteria</taxon>
        <taxon>Burkholderiales</taxon>
        <taxon>Comamonadaceae</taxon>
    </lineage>
</organism>
<dbReference type="SUPFAM" id="SSF55073">
    <property type="entry name" value="Nucleotide cyclase"/>
    <property type="match status" value="1"/>
</dbReference>
<evidence type="ECO:0000256" key="5">
    <source>
        <dbReference type="SAM" id="Phobius"/>
    </source>
</evidence>
<feature type="domain" description="PAS" evidence="6">
    <location>
        <begin position="484"/>
        <end position="528"/>
    </location>
</feature>
<feature type="domain" description="PAC" evidence="7">
    <location>
        <begin position="430"/>
        <end position="483"/>
    </location>
</feature>
<dbReference type="GO" id="GO:0052621">
    <property type="term" value="F:diguanylate cyclase activity"/>
    <property type="evidence" value="ECO:0007669"/>
    <property type="project" value="UniProtKB-EC"/>
</dbReference>
<dbReference type="Pfam" id="PF08447">
    <property type="entry name" value="PAS_3"/>
    <property type="match status" value="1"/>
</dbReference>
<dbReference type="STRING" id="946483.Cenrod_0690"/>
<dbReference type="SMART" id="SM00091">
    <property type="entry name" value="PAS"/>
    <property type="match status" value="3"/>
</dbReference>
<dbReference type="eggNOG" id="COG3290">
    <property type="taxonomic scope" value="Bacteria"/>
</dbReference>
<dbReference type="Pfam" id="PF01590">
    <property type="entry name" value="GAF"/>
    <property type="match status" value="1"/>
</dbReference>
<dbReference type="InterPro" id="IPR043128">
    <property type="entry name" value="Rev_trsase/Diguanyl_cyclase"/>
</dbReference>
<dbReference type="Proteomes" id="UP000017184">
    <property type="component" value="Chromosome"/>
</dbReference>
<dbReference type="InterPro" id="IPR013656">
    <property type="entry name" value="PAS_4"/>
</dbReference>
<evidence type="ECO:0000256" key="4">
    <source>
        <dbReference type="SAM" id="MobiDB-lite"/>
    </source>
</evidence>
<keyword evidence="9" id="KW-0808">Transferase</keyword>
<dbReference type="Gene3D" id="3.30.450.40">
    <property type="match status" value="1"/>
</dbReference>
<dbReference type="CDD" id="cd12915">
    <property type="entry name" value="PDC2_DGC_like"/>
    <property type="match status" value="1"/>
</dbReference>
<feature type="domain" description="PAC" evidence="7">
    <location>
        <begin position="553"/>
        <end position="607"/>
    </location>
</feature>
<comment type="catalytic activity">
    <reaction evidence="2">
        <text>2 GTP = 3',3'-c-di-GMP + 2 diphosphate</text>
        <dbReference type="Rhea" id="RHEA:24898"/>
        <dbReference type="ChEBI" id="CHEBI:33019"/>
        <dbReference type="ChEBI" id="CHEBI:37565"/>
        <dbReference type="ChEBI" id="CHEBI:58805"/>
        <dbReference type="EC" id="2.7.7.65"/>
    </reaction>
</comment>
<dbReference type="InterPro" id="IPR029016">
    <property type="entry name" value="GAF-like_dom_sf"/>
</dbReference>
<evidence type="ECO:0000259" key="6">
    <source>
        <dbReference type="PROSITE" id="PS50112"/>
    </source>
</evidence>
<evidence type="ECO:0000259" key="7">
    <source>
        <dbReference type="PROSITE" id="PS50113"/>
    </source>
</evidence>
<dbReference type="PANTHER" id="PTHR45138">
    <property type="entry name" value="REGULATORY COMPONENTS OF SENSORY TRANSDUCTION SYSTEM"/>
    <property type="match status" value="1"/>
</dbReference>
<dbReference type="GO" id="GO:0016301">
    <property type="term" value="F:kinase activity"/>
    <property type="evidence" value="ECO:0007669"/>
    <property type="project" value="UniProtKB-KW"/>
</dbReference>
<dbReference type="RefSeq" id="WP_022771618.1">
    <property type="nucleotide sequence ID" value="NC_022576.1"/>
</dbReference>
<dbReference type="PROSITE" id="PS50112">
    <property type="entry name" value="PAS"/>
    <property type="match status" value="2"/>
</dbReference>
<dbReference type="InterPro" id="IPR000014">
    <property type="entry name" value="PAS"/>
</dbReference>
<evidence type="ECO:0000256" key="2">
    <source>
        <dbReference type="ARBA" id="ARBA00034247"/>
    </source>
</evidence>
<dbReference type="NCBIfam" id="TIGR00254">
    <property type="entry name" value="GGDEF"/>
    <property type="match status" value="1"/>
</dbReference>
<dbReference type="SUPFAM" id="SSF55781">
    <property type="entry name" value="GAF domain-like"/>
    <property type="match status" value="1"/>
</dbReference>
<keyword evidence="5" id="KW-0812">Transmembrane</keyword>
<sequence>MDRETKLWGASPTQLFASAKGRWAVFGIVVVLVCTLHALYLYGERQAVLATESARLQKHVQIIEFALSRRLQQTADVLRDIGPDLVALRNQSVDRAYMNRRLHTTVAAMYAVRTLMLADSNGHVMASSDEQMLGLNFAEEPKYGVVHANGKYERLRLSQPYEISHGVYAIMASQSVWDEKGVFVGYVVAVIEPGLISSLLETANYDRDMRATLIHANGTVLFWTPDPEGMTGRILGRDPRSLFRQHLDSGKVENVLSGMSVSLGVERVAAYRTAFGELVPPGECVIVSLGRMTHALLAPWRARAVRSYAIIAIVACMALGFMLNLERRCKVAQRLIEEQERLREEAARKIDAERKRLDQVIHAADIGVHEFEVPTGAMRVNERWASMLGYSLQELMPITLQTWELLMHEDDVGAFLALQQNLRDGQQLFVECSVRLRHKQGNWKWFQVRTGVAQQDEYGKPVHLSGVTIDTTTAHEAEAALQKAYQYARSLLEASLDPLVTINNDGKITDLNEATVEATGVPREQMIGTDFAHYFTDAQQASAVYRQVFASGRVVDYPLVMRHTSCKLTDVLYNATLYRDAEEEIVGVVATARNVTEIKRVERQLRTSYAYARSLLEASLDPLVTINVEGKITDVNQATVSITGVERSALIGTDFCNYFVDPDQARQTYRLVFSRGNVSDYLLVMKHASGNTLDVLYNASVYLDEEGHAAGVFVAARDVSLLRQSQLVLERINHDVMLLSEMSNLLQSCTSVDESFPIIVATLQKLFPQSSGRCFMMKASGDQMVEMEGWGQPLPVVPTTSPCDCWALRMGHAHEYGLDQSINPPCKLLGMELKPYMCVPLVAQGQSLGVIHLLLPANDVGDESLRRTRRLVRAAADSIGLALANLRLRESLHAMSVRDPLTGLYNRRFMEDSLSREISRMARANKPMAVAMLDLDHFKQFNDQYGHDAGDLVLKEFARLMQGFREGSDVACRFGGEEFLLVLPEVTHDQAAMRLNALRESVSKQVVKYAGRALPAITVSIGFAMYPDHGRNLEDLMKQADRALYRAKGSGRNRVVPAEEVPSAEPGQECSASTNPAPGEDIPHL</sequence>
<dbReference type="PATRIC" id="fig|946483.4.peg.689"/>
<feature type="domain" description="PAS" evidence="6">
    <location>
        <begin position="608"/>
        <end position="663"/>
    </location>
</feature>
<proteinExistence type="predicted"/>
<evidence type="ECO:0000256" key="3">
    <source>
        <dbReference type="SAM" id="Coils"/>
    </source>
</evidence>
<dbReference type="KEGG" id="cbx:Cenrod_0690"/>
<evidence type="ECO:0000256" key="1">
    <source>
        <dbReference type="ARBA" id="ARBA00012528"/>
    </source>
</evidence>
<dbReference type="InterPro" id="IPR013655">
    <property type="entry name" value="PAS_fold_3"/>
</dbReference>
<dbReference type="SMART" id="SM00267">
    <property type="entry name" value="GGDEF"/>
    <property type="match status" value="1"/>
</dbReference>
<dbReference type="FunFam" id="3.30.70.270:FF:000001">
    <property type="entry name" value="Diguanylate cyclase domain protein"/>
    <property type="match status" value="1"/>
</dbReference>
<dbReference type="Pfam" id="PF00990">
    <property type="entry name" value="GGDEF"/>
    <property type="match status" value="1"/>
</dbReference>
<dbReference type="NCBIfam" id="TIGR00229">
    <property type="entry name" value="sensory_box"/>
    <property type="match status" value="3"/>
</dbReference>
<feature type="domain" description="PAC" evidence="7">
    <location>
        <begin position="677"/>
        <end position="731"/>
    </location>
</feature>
<dbReference type="eggNOG" id="COG3706">
    <property type="taxonomic scope" value="Bacteria"/>
</dbReference>
<keyword evidence="10" id="KW-1185">Reference proteome</keyword>
<dbReference type="AlphaFoldDB" id="U5N604"/>
<name>U5N604_9BURK</name>
<evidence type="ECO:0000313" key="9">
    <source>
        <dbReference type="EMBL" id="AGX86797.1"/>
    </source>
</evidence>
<dbReference type="Pfam" id="PF08448">
    <property type="entry name" value="PAS_4"/>
    <property type="match status" value="1"/>
</dbReference>
<keyword evidence="5" id="KW-0472">Membrane</keyword>
<keyword evidence="3" id="KW-0175">Coiled coil</keyword>
<dbReference type="InterPro" id="IPR001610">
    <property type="entry name" value="PAC"/>
</dbReference>
<dbReference type="GO" id="GO:1902201">
    <property type="term" value="P:negative regulation of bacterial-type flagellum-dependent cell motility"/>
    <property type="evidence" value="ECO:0007669"/>
    <property type="project" value="TreeGrafter"/>
</dbReference>
<dbReference type="GO" id="GO:0005886">
    <property type="term" value="C:plasma membrane"/>
    <property type="evidence" value="ECO:0007669"/>
    <property type="project" value="TreeGrafter"/>
</dbReference>
<keyword evidence="9" id="KW-0418">Kinase</keyword>
<dbReference type="CDD" id="cd18773">
    <property type="entry name" value="PDC1_HK_sensor"/>
    <property type="match status" value="1"/>
</dbReference>
<dbReference type="EC" id="2.7.7.65" evidence="1"/>
<gene>
    <name evidence="9" type="ORF">Cenrod_0690</name>
</gene>
<dbReference type="EMBL" id="CP004885">
    <property type="protein sequence ID" value="AGX86797.1"/>
    <property type="molecule type" value="Genomic_DNA"/>
</dbReference>
<dbReference type="SUPFAM" id="SSF55785">
    <property type="entry name" value="PYP-like sensor domain (PAS domain)"/>
    <property type="match status" value="3"/>
</dbReference>
<dbReference type="InterPro" id="IPR035965">
    <property type="entry name" value="PAS-like_dom_sf"/>
</dbReference>
<dbReference type="GO" id="GO:0043709">
    <property type="term" value="P:cell adhesion involved in single-species biofilm formation"/>
    <property type="evidence" value="ECO:0007669"/>
    <property type="project" value="TreeGrafter"/>
</dbReference>
<dbReference type="Pfam" id="PF13426">
    <property type="entry name" value="PAS_9"/>
    <property type="match status" value="1"/>
</dbReference>
<dbReference type="CDD" id="cd01949">
    <property type="entry name" value="GGDEF"/>
    <property type="match status" value="1"/>
</dbReference>
<dbReference type="InterPro" id="IPR000700">
    <property type="entry name" value="PAS-assoc_C"/>
</dbReference>
<dbReference type="PROSITE" id="PS50887">
    <property type="entry name" value="GGDEF"/>
    <property type="match status" value="1"/>
</dbReference>
<dbReference type="CDD" id="cd00130">
    <property type="entry name" value="PAS"/>
    <property type="match status" value="3"/>
</dbReference>
<feature type="region of interest" description="Disordered" evidence="4">
    <location>
        <begin position="1054"/>
        <end position="1085"/>
    </location>
</feature>
<reference evidence="9 10" key="1">
    <citation type="journal article" date="2013" name="Genome Biol.">
        <title>Genomic analysis reveals key aspects of prokaryotic symbiosis in the phototrophic consortium "Chlorochromatium aggregatum".</title>
        <authorList>
            <person name="Liu Z."/>
            <person name="Muller J."/>
            <person name="Li T."/>
            <person name="Alvey R.M."/>
            <person name="Vogl K."/>
            <person name="Frigaard N.U."/>
            <person name="Rockwell N.C."/>
            <person name="Boyd E.S."/>
            <person name="Tomsho L.P."/>
            <person name="Schuster S.C."/>
            <person name="Henke P."/>
            <person name="Rohde M."/>
            <person name="Overmann J."/>
            <person name="Bryant D.A."/>
        </authorList>
    </citation>
    <scope>NUCLEOTIDE SEQUENCE [LARGE SCALE GENOMIC DNA]</scope>
    <source>
        <strain evidence="9">CR</strain>
    </source>
</reference>
<dbReference type="InterPro" id="IPR029787">
    <property type="entry name" value="Nucleotide_cyclase"/>
</dbReference>
<dbReference type="Gene3D" id="3.30.450.20">
    <property type="entry name" value="PAS domain"/>
    <property type="match status" value="4"/>
</dbReference>